<dbReference type="InterPro" id="IPR005225">
    <property type="entry name" value="Small_GTP-bd"/>
</dbReference>
<dbReference type="InterPro" id="IPR000178">
    <property type="entry name" value="TF_IF2_bacterial-like"/>
</dbReference>
<evidence type="ECO:0000256" key="3">
    <source>
        <dbReference type="ARBA" id="ARBA00022540"/>
    </source>
</evidence>
<dbReference type="Ensembl" id="ENSSPUT00000016817.1">
    <property type="protein sequence ID" value="ENSSPUP00000015774.1"/>
    <property type="gene ID" value="ENSSPUG00000012071.1"/>
</dbReference>
<gene>
    <name evidence="11" type="primary">MTIF2</name>
</gene>
<reference evidence="11" key="2">
    <citation type="submission" date="2025-09" db="UniProtKB">
        <authorList>
            <consortium name="Ensembl"/>
        </authorList>
    </citation>
    <scope>IDENTIFICATION</scope>
</reference>
<dbReference type="SUPFAM" id="SSF52540">
    <property type="entry name" value="P-loop containing nucleoside triphosphate hydrolases"/>
    <property type="match status" value="1"/>
</dbReference>
<dbReference type="Gene3D" id="3.40.50.300">
    <property type="entry name" value="P-loop containing nucleotide triphosphate hydrolases"/>
    <property type="match status" value="1"/>
</dbReference>
<comment type="similarity">
    <text evidence="2">Belongs to the TRAFAC class translation factor GTPase superfamily. Classic translation factor GTPase family. IF-2 subfamily.</text>
</comment>
<dbReference type="GO" id="GO:0005525">
    <property type="term" value="F:GTP binding"/>
    <property type="evidence" value="ECO:0007669"/>
    <property type="project" value="UniProtKB-KW"/>
</dbReference>
<dbReference type="InterPro" id="IPR015760">
    <property type="entry name" value="TIF_IF2"/>
</dbReference>
<dbReference type="CDD" id="cd03692">
    <property type="entry name" value="mtIF2_IVc"/>
    <property type="match status" value="1"/>
</dbReference>
<dbReference type="SUPFAM" id="SSF52156">
    <property type="entry name" value="Initiation factor IF2/eIF5b, domain 3"/>
    <property type="match status" value="1"/>
</dbReference>
<keyword evidence="6" id="KW-0809">Transit peptide</keyword>
<evidence type="ECO:0000256" key="9">
    <source>
        <dbReference type="ARBA" id="ARBA00044200"/>
    </source>
</evidence>
<keyword evidence="12" id="KW-1185">Reference proteome</keyword>
<evidence type="ECO:0000313" key="11">
    <source>
        <dbReference type="Ensembl" id="ENSSPUP00000015774.1"/>
    </source>
</evidence>
<dbReference type="Proteomes" id="UP000694392">
    <property type="component" value="Unplaced"/>
</dbReference>
<proteinExistence type="inferred from homology"/>
<evidence type="ECO:0000256" key="8">
    <source>
        <dbReference type="ARBA" id="ARBA00023134"/>
    </source>
</evidence>
<reference evidence="11" key="1">
    <citation type="submission" date="2025-08" db="UniProtKB">
        <authorList>
            <consortium name="Ensembl"/>
        </authorList>
    </citation>
    <scope>IDENTIFICATION</scope>
</reference>
<dbReference type="NCBIfam" id="TIGR00231">
    <property type="entry name" value="small_GTP"/>
    <property type="match status" value="1"/>
</dbReference>
<keyword evidence="7" id="KW-0496">Mitochondrion</keyword>
<dbReference type="InterPro" id="IPR023115">
    <property type="entry name" value="TIF_IF2_dom3"/>
</dbReference>
<dbReference type="FunFam" id="2.40.30.10:FF:000008">
    <property type="entry name" value="Translation initiation factor IF-2"/>
    <property type="match status" value="1"/>
</dbReference>
<evidence type="ECO:0000256" key="6">
    <source>
        <dbReference type="ARBA" id="ARBA00022946"/>
    </source>
</evidence>
<dbReference type="Pfam" id="PF11987">
    <property type="entry name" value="IF-2"/>
    <property type="match status" value="1"/>
</dbReference>
<evidence type="ECO:0000256" key="5">
    <source>
        <dbReference type="ARBA" id="ARBA00022917"/>
    </source>
</evidence>
<name>A0A8D0H8G0_SPHPU</name>
<feature type="domain" description="Tr-type G" evidence="10">
    <location>
        <begin position="147"/>
        <end position="317"/>
    </location>
</feature>
<comment type="subcellular location">
    <subcellularLocation>
        <location evidence="1">Mitochondrion</location>
    </subcellularLocation>
</comment>
<dbReference type="InterPro" id="IPR009000">
    <property type="entry name" value="Transl_B-barrel_sf"/>
</dbReference>
<dbReference type="CDD" id="cd01887">
    <property type="entry name" value="IF2_eIF5B"/>
    <property type="match status" value="1"/>
</dbReference>
<dbReference type="SUPFAM" id="SSF50447">
    <property type="entry name" value="Translation proteins"/>
    <property type="match status" value="1"/>
</dbReference>
<protein>
    <recommendedName>
        <fullName evidence="9">Translation initiation factor IF-2, mitochondrial</fullName>
    </recommendedName>
</protein>
<accession>A0A8D0H8G0</accession>
<dbReference type="FunFam" id="3.40.50.300:FF:000019">
    <property type="entry name" value="Translation initiation factor IF-2"/>
    <property type="match status" value="1"/>
</dbReference>
<evidence type="ECO:0000256" key="4">
    <source>
        <dbReference type="ARBA" id="ARBA00022741"/>
    </source>
</evidence>
<dbReference type="PROSITE" id="PS51722">
    <property type="entry name" value="G_TR_2"/>
    <property type="match status" value="1"/>
</dbReference>
<evidence type="ECO:0000256" key="2">
    <source>
        <dbReference type="ARBA" id="ARBA00007733"/>
    </source>
</evidence>
<dbReference type="GO" id="GO:0003924">
    <property type="term" value="F:GTPase activity"/>
    <property type="evidence" value="ECO:0007669"/>
    <property type="project" value="InterPro"/>
</dbReference>
<dbReference type="InterPro" id="IPR036925">
    <property type="entry name" value="TIF_IF2_dom3_sf"/>
</dbReference>
<keyword evidence="4" id="KW-0547">Nucleotide-binding</keyword>
<evidence type="ECO:0000313" key="12">
    <source>
        <dbReference type="Proteomes" id="UP000694392"/>
    </source>
</evidence>
<dbReference type="InterPro" id="IPR000795">
    <property type="entry name" value="T_Tr_GTP-bd_dom"/>
</dbReference>
<dbReference type="Gene3D" id="2.40.30.10">
    <property type="entry name" value="Translation factors"/>
    <property type="match status" value="1"/>
</dbReference>
<evidence type="ECO:0000259" key="10">
    <source>
        <dbReference type="PROSITE" id="PS51722"/>
    </source>
</evidence>
<keyword evidence="8" id="KW-0342">GTP-binding</keyword>
<dbReference type="GO" id="GO:0003743">
    <property type="term" value="F:translation initiation factor activity"/>
    <property type="evidence" value="ECO:0007669"/>
    <property type="project" value="UniProtKB-KW"/>
</dbReference>
<evidence type="ECO:0000256" key="1">
    <source>
        <dbReference type="ARBA" id="ARBA00004173"/>
    </source>
</evidence>
<organism evidence="11 12">
    <name type="scientific">Sphenodon punctatus</name>
    <name type="common">Tuatara</name>
    <name type="synonym">Hatteria punctata</name>
    <dbReference type="NCBI Taxonomy" id="8508"/>
    <lineage>
        <taxon>Eukaryota</taxon>
        <taxon>Metazoa</taxon>
        <taxon>Chordata</taxon>
        <taxon>Craniata</taxon>
        <taxon>Vertebrata</taxon>
        <taxon>Euteleostomi</taxon>
        <taxon>Lepidosauria</taxon>
        <taxon>Sphenodontia</taxon>
        <taxon>Sphenodontidae</taxon>
        <taxon>Sphenodon</taxon>
    </lineage>
</organism>
<sequence length="619" mass="68861">MGRDLGALGRDCLCGLEGGNFHNPFPESCAVPANFSTSFFVSFVVCLSHRLLANSSSPSCHFLSSQAERSGDGNNYLTLDHVYEALLTTSIDINSLEPDSVLDEEWIKDVIKKSGMKFRWIQLKKEKVRENKDAVKRPPADPALLTPRPPIVTILGHVDHGKTTLLDSLRKTQVATMEAGGITQHIGAFLVRLPSGEKITFLDTPGHAAFSAMRARGTHVTDIVILVIAAEDGVMKQTVESIQHAKNGKVPIILAINKCDKPEADPERVKKELLAYDVICEDYGGDIQAVQISALKGENLMALAEATVAQAEVLELKADFTGPVEGIVIESRSDKGKGRTLRNKSRITYVGKCGRNIEVQNNRTIVCFSAKRRAREVVDWRNYDEEQEKAKQDLQVIKAKQLEHRDAYKKAREGLEDLNWKQRRAALRKASKHQATNRPKERVESDSDVLPVIIKGDVDGSLEAILNILDSYDANDECKLDIVHFGIGDINENDINLAETFKGKVSILIMALHIEELSYISDLTSYLDSRPTPGLSVQFPVQKGQLNKKMKFKLIRNGDVIWEGNLTSLKHHKDDVQVIKNGMDCGLSLDKNIEFHVGDEIICYEKKEVQQSTSWDPGF</sequence>
<evidence type="ECO:0000256" key="7">
    <source>
        <dbReference type="ARBA" id="ARBA00023128"/>
    </source>
</evidence>
<dbReference type="PANTHER" id="PTHR43381">
    <property type="entry name" value="TRANSLATION INITIATION FACTOR IF-2-RELATED"/>
    <property type="match status" value="1"/>
</dbReference>
<dbReference type="PANTHER" id="PTHR43381:SF20">
    <property type="entry name" value="TRANSLATION INITIATION FACTOR IF-2, MITOCHONDRIAL"/>
    <property type="match status" value="1"/>
</dbReference>
<dbReference type="InterPro" id="IPR027417">
    <property type="entry name" value="P-loop_NTPase"/>
</dbReference>
<dbReference type="GeneTree" id="ENSGT00900000141103"/>
<dbReference type="Gene3D" id="3.40.50.10050">
    <property type="entry name" value="Translation initiation factor IF- 2, domain 3"/>
    <property type="match status" value="1"/>
</dbReference>
<dbReference type="PROSITE" id="PS01176">
    <property type="entry name" value="IF2"/>
    <property type="match status" value="1"/>
</dbReference>
<dbReference type="Pfam" id="PF00009">
    <property type="entry name" value="GTP_EFTU"/>
    <property type="match status" value="1"/>
</dbReference>
<dbReference type="AlphaFoldDB" id="A0A8D0H8G0"/>
<keyword evidence="5" id="KW-0648">Protein biosynthesis</keyword>
<dbReference type="GO" id="GO:0005739">
    <property type="term" value="C:mitochondrion"/>
    <property type="evidence" value="ECO:0007669"/>
    <property type="project" value="UniProtKB-SubCell"/>
</dbReference>
<keyword evidence="3" id="KW-0396">Initiation factor</keyword>